<dbReference type="PANTHER" id="PTHR38847">
    <property type="match status" value="1"/>
</dbReference>
<dbReference type="EMBL" id="LDEV01001426">
    <property type="protein sequence ID" value="KLJ11692.1"/>
    <property type="molecule type" value="Genomic_DNA"/>
</dbReference>
<feature type="signal peptide" evidence="1">
    <location>
        <begin position="1"/>
        <end position="15"/>
    </location>
</feature>
<name>A0A0H1BKX6_9EURO</name>
<organism evidence="2 3">
    <name type="scientific">Blastomyces silverae</name>
    <dbReference type="NCBI Taxonomy" id="2060906"/>
    <lineage>
        <taxon>Eukaryota</taxon>
        <taxon>Fungi</taxon>
        <taxon>Dikarya</taxon>
        <taxon>Ascomycota</taxon>
        <taxon>Pezizomycotina</taxon>
        <taxon>Eurotiomycetes</taxon>
        <taxon>Eurotiomycetidae</taxon>
        <taxon>Onygenales</taxon>
        <taxon>Ajellomycetaceae</taxon>
        <taxon>Blastomyces</taxon>
    </lineage>
</organism>
<evidence type="ECO:0000256" key="1">
    <source>
        <dbReference type="SAM" id="SignalP"/>
    </source>
</evidence>
<dbReference type="Proteomes" id="UP000053573">
    <property type="component" value="Unassembled WGS sequence"/>
</dbReference>
<accession>A0A0H1BKX6</accession>
<keyword evidence="3" id="KW-1185">Reference proteome</keyword>
<dbReference type="OrthoDB" id="152248at2759"/>
<evidence type="ECO:0000313" key="2">
    <source>
        <dbReference type="EMBL" id="KLJ11692.1"/>
    </source>
</evidence>
<comment type="caution">
    <text evidence="2">The sequence shown here is derived from an EMBL/GenBank/DDBJ whole genome shotgun (WGS) entry which is preliminary data.</text>
</comment>
<keyword evidence="1" id="KW-0732">Signal</keyword>
<dbReference type="Pfam" id="PF14273">
    <property type="entry name" value="DUF4360"/>
    <property type="match status" value="1"/>
</dbReference>
<evidence type="ECO:0008006" key="4">
    <source>
        <dbReference type="Google" id="ProtNLM"/>
    </source>
</evidence>
<dbReference type="STRING" id="2060906.A0A0H1BKX6"/>
<dbReference type="InterPro" id="IPR025649">
    <property type="entry name" value="DUF4360"/>
</dbReference>
<evidence type="ECO:0000313" key="3">
    <source>
        <dbReference type="Proteomes" id="UP000053573"/>
    </source>
</evidence>
<sequence length="202" mass="22140">MKYLSILSLVSLASAVALPNPFPLADDISPADVELRGVTYGGTGCSQGSLSIEIDDHGTKCPVRTRDLYARAGPGTSPQDQRRFCQLNFDLVYPRGWSFSIFGAEYKGHVSLRDDSTASFKTTYYFSGETDQATSTVDFKGPTSEHFSKYDVVGWETWSPCGSTQTMLNVKQEVNVHGAGKLASTSVDGQFGHIVFLKWKRC</sequence>
<reference evidence="3" key="1">
    <citation type="journal article" date="2015" name="PLoS Genet.">
        <title>The dynamic genome and transcriptome of the human fungal pathogen Blastomyces and close relative Emmonsia.</title>
        <authorList>
            <person name="Munoz J.F."/>
            <person name="Gauthier G.M."/>
            <person name="Desjardins C.A."/>
            <person name="Gallo J.E."/>
            <person name="Holder J."/>
            <person name="Sullivan T.D."/>
            <person name="Marty A.J."/>
            <person name="Carmen J.C."/>
            <person name="Chen Z."/>
            <person name="Ding L."/>
            <person name="Gujja S."/>
            <person name="Magrini V."/>
            <person name="Misas E."/>
            <person name="Mitreva M."/>
            <person name="Priest M."/>
            <person name="Saif S."/>
            <person name="Whiston E.A."/>
            <person name="Young S."/>
            <person name="Zeng Q."/>
            <person name="Goldman W.E."/>
            <person name="Mardis E.R."/>
            <person name="Taylor J.W."/>
            <person name="McEwen J.G."/>
            <person name="Clay O.K."/>
            <person name="Klein B.S."/>
            <person name="Cuomo C.A."/>
        </authorList>
    </citation>
    <scope>NUCLEOTIDE SEQUENCE [LARGE SCALE GENOMIC DNA]</scope>
    <source>
        <strain evidence="3">UAMH 139</strain>
    </source>
</reference>
<feature type="chain" id="PRO_5012452583" description="Secreted protein" evidence="1">
    <location>
        <begin position="16"/>
        <end position="202"/>
    </location>
</feature>
<gene>
    <name evidence="2" type="ORF">EMPG_13114</name>
</gene>
<dbReference type="PANTHER" id="PTHR38847:SF1">
    <property type="entry name" value="PSEUDOURIDINE SYNTHASE RSUA_RLUA-LIKE DOMAIN-CONTAINING PROTEIN"/>
    <property type="match status" value="1"/>
</dbReference>
<protein>
    <recommendedName>
        <fullName evidence="4">Secreted protein</fullName>
    </recommendedName>
</protein>
<dbReference type="AlphaFoldDB" id="A0A0H1BKX6"/>
<proteinExistence type="predicted"/>